<organism evidence="4 5">
    <name type="scientific">Frankliniella occidentalis</name>
    <name type="common">Western flower thrips</name>
    <name type="synonym">Euthrips occidentalis</name>
    <dbReference type="NCBI Taxonomy" id="133901"/>
    <lineage>
        <taxon>Eukaryota</taxon>
        <taxon>Metazoa</taxon>
        <taxon>Ecdysozoa</taxon>
        <taxon>Arthropoda</taxon>
        <taxon>Hexapoda</taxon>
        <taxon>Insecta</taxon>
        <taxon>Pterygota</taxon>
        <taxon>Neoptera</taxon>
        <taxon>Paraneoptera</taxon>
        <taxon>Thysanoptera</taxon>
        <taxon>Terebrantia</taxon>
        <taxon>Thripoidea</taxon>
        <taxon>Thripidae</taxon>
        <taxon>Frankliniella</taxon>
    </lineage>
</organism>
<dbReference type="PANTHER" id="PTHR46771">
    <property type="entry name" value="DETERIN"/>
    <property type="match status" value="1"/>
</dbReference>
<dbReference type="SMART" id="SM00238">
    <property type="entry name" value="BIR"/>
    <property type="match status" value="1"/>
</dbReference>
<evidence type="ECO:0000256" key="1">
    <source>
        <dbReference type="ARBA" id="ARBA00022723"/>
    </source>
</evidence>
<dbReference type="AlphaFoldDB" id="A0A6J1SEM5"/>
<dbReference type="InterPro" id="IPR051190">
    <property type="entry name" value="Baculoviral_IAP"/>
</dbReference>
<dbReference type="RefSeq" id="XP_026277076.1">
    <property type="nucleotide sequence ID" value="XM_026421291.2"/>
</dbReference>
<name>A0A6J1SEM5_FRAOC</name>
<dbReference type="PROSITE" id="PS50143">
    <property type="entry name" value="BIR_REPEAT_2"/>
    <property type="match status" value="1"/>
</dbReference>
<keyword evidence="2" id="KW-0862">Zinc</keyword>
<dbReference type="CDD" id="cd00022">
    <property type="entry name" value="BIR"/>
    <property type="match status" value="1"/>
</dbReference>
<keyword evidence="1" id="KW-0479">Metal-binding</keyword>
<dbReference type="OrthoDB" id="2196114at2759"/>
<keyword evidence="4" id="KW-1185">Reference proteome</keyword>
<dbReference type="SUPFAM" id="SSF57924">
    <property type="entry name" value="Inhibitor of apoptosis (IAP) repeat"/>
    <property type="match status" value="1"/>
</dbReference>
<dbReference type="GO" id="GO:0046872">
    <property type="term" value="F:metal ion binding"/>
    <property type="evidence" value="ECO:0007669"/>
    <property type="project" value="UniProtKB-KW"/>
</dbReference>
<sequence length="153" mass="17894">MDVPVWSTSQEERLKSFKYWPYKRGPCRPEKMAEAGFYSIGSKSEPDLAKCYVCLKELDGWEKDDDPWSEHKKHAALCPYVVLNKSPDQLTVKDILTLECEKQKKILVLRHDEKIKMLNEIQKAVRAELDKRNGKENKRKISRAPSKRTSKKE</sequence>
<dbReference type="KEGG" id="foc:113205605"/>
<accession>A0A6J1SEM5</accession>
<protein>
    <submittedName>
        <fullName evidence="5">Baculoviral IAP repeat-containing protein 5-like</fullName>
    </submittedName>
</protein>
<evidence type="ECO:0000256" key="2">
    <source>
        <dbReference type="ARBA" id="ARBA00022833"/>
    </source>
</evidence>
<evidence type="ECO:0000313" key="5">
    <source>
        <dbReference type="RefSeq" id="XP_026277076.1"/>
    </source>
</evidence>
<gene>
    <name evidence="5" type="primary">LOC113205605</name>
</gene>
<dbReference type="GeneID" id="113205605"/>
<dbReference type="Gene3D" id="1.10.1170.10">
    <property type="entry name" value="Inhibitor Of Apoptosis Protein (2mihbC-IAP-1), Chain A"/>
    <property type="match status" value="1"/>
</dbReference>
<dbReference type="Proteomes" id="UP000504606">
    <property type="component" value="Unplaced"/>
</dbReference>
<feature type="region of interest" description="Disordered" evidence="3">
    <location>
        <begin position="128"/>
        <end position="153"/>
    </location>
</feature>
<feature type="compositionally biased region" description="Basic residues" evidence="3">
    <location>
        <begin position="137"/>
        <end position="153"/>
    </location>
</feature>
<evidence type="ECO:0000313" key="4">
    <source>
        <dbReference type="Proteomes" id="UP000504606"/>
    </source>
</evidence>
<proteinExistence type="predicted"/>
<dbReference type="Pfam" id="PF00653">
    <property type="entry name" value="BIR"/>
    <property type="match status" value="1"/>
</dbReference>
<dbReference type="PANTHER" id="PTHR46771:SF5">
    <property type="entry name" value="DETERIN"/>
    <property type="match status" value="1"/>
</dbReference>
<evidence type="ECO:0000256" key="3">
    <source>
        <dbReference type="SAM" id="MobiDB-lite"/>
    </source>
</evidence>
<reference evidence="5" key="1">
    <citation type="submission" date="2025-08" db="UniProtKB">
        <authorList>
            <consortium name="RefSeq"/>
        </authorList>
    </citation>
    <scope>IDENTIFICATION</scope>
    <source>
        <tissue evidence="5">Whole organism</tissue>
    </source>
</reference>
<dbReference type="InterPro" id="IPR001370">
    <property type="entry name" value="BIR_rpt"/>
</dbReference>